<feature type="compositionally biased region" description="Low complexity" evidence="1">
    <location>
        <begin position="1"/>
        <end position="26"/>
    </location>
</feature>
<accession>A0ABQ8FD37</accession>
<keyword evidence="3" id="KW-1185">Reference proteome</keyword>
<gene>
    <name evidence="2" type="ORF">BASA50_005250</name>
</gene>
<name>A0ABQ8FD37_9FUNG</name>
<evidence type="ECO:0000313" key="2">
    <source>
        <dbReference type="EMBL" id="KAH6596209.1"/>
    </source>
</evidence>
<dbReference type="Proteomes" id="UP001648503">
    <property type="component" value="Unassembled WGS sequence"/>
</dbReference>
<sequence length="266" mass="29071">MASAATTVTVTAASSPPSESAESHPPVCNEPGAMLWHYWRSQQSGSSINDTSKSISSNNQLHVASPLLRPALAAALADHNPHGDTLQLIDIYVMASYIQAALDATPHNLLKYPSNTKRHSFTSSTSNVVLIDATAPPVSLSLLQEALCSITDSVTSHHLLSQLKYVQVSTAADLVAQLWAVGGLTNPIHRGVIPLATSEDQPSTPVVVPCVIIYARSPMMWIRMRSHELRALSQAISYLSRHLGISIVCWYLRERDHQRWKTWLPK</sequence>
<comment type="caution">
    <text evidence="2">The sequence shown here is derived from an EMBL/GenBank/DDBJ whole genome shotgun (WGS) entry which is preliminary data.</text>
</comment>
<evidence type="ECO:0000313" key="3">
    <source>
        <dbReference type="Proteomes" id="UP001648503"/>
    </source>
</evidence>
<proteinExistence type="predicted"/>
<dbReference type="EMBL" id="JAFCIX010000242">
    <property type="protein sequence ID" value="KAH6596209.1"/>
    <property type="molecule type" value="Genomic_DNA"/>
</dbReference>
<feature type="region of interest" description="Disordered" evidence="1">
    <location>
        <begin position="1"/>
        <end position="27"/>
    </location>
</feature>
<organism evidence="2 3">
    <name type="scientific">Batrachochytrium salamandrivorans</name>
    <dbReference type="NCBI Taxonomy" id="1357716"/>
    <lineage>
        <taxon>Eukaryota</taxon>
        <taxon>Fungi</taxon>
        <taxon>Fungi incertae sedis</taxon>
        <taxon>Chytridiomycota</taxon>
        <taxon>Chytridiomycota incertae sedis</taxon>
        <taxon>Chytridiomycetes</taxon>
        <taxon>Rhizophydiales</taxon>
        <taxon>Rhizophydiales incertae sedis</taxon>
        <taxon>Batrachochytrium</taxon>
    </lineage>
</organism>
<evidence type="ECO:0000256" key="1">
    <source>
        <dbReference type="SAM" id="MobiDB-lite"/>
    </source>
</evidence>
<protein>
    <submittedName>
        <fullName evidence="2">Uncharacterized protein</fullName>
    </submittedName>
</protein>
<reference evidence="2 3" key="1">
    <citation type="submission" date="2021-02" db="EMBL/GenBank/DDBJ databases">
        <title>Variation within the Batrachochytrium salamandrivorans European outbreak.</title>
        <authorList>
            <person name="Kelly M."/>
            <person name="Pasmans F."/>
            <person name="Shea T.P."/>
            <person name="Munoz J.F."/>
            <person name="Carranza S."/>
            <person name="Cuomo C.A."/>
            <person name="Martel A."/>
        </authorList>
    </citation>
    <scope>NUCLEOTIDE SEQUENCE [LARGE SCALE GENOMIC DNA]</scope>
    <source>
        <strain evidence="2 3">AMFP18/2</strain>
    </source>
</reference>